<accession>W0DGN5</accession>
<keyword evidence="1" id="KW-0812">Transmembrane</keyword>
<proteinExistence type="predicted"/>
<dbReference type="OrthoDB" id="9814593at2"/>
<dbReference type="AlphaFoldDB" id="W0DGN5"/>
<feature type="transmembrane region" description="Helical" evidence="1">
    <location>
        <begin position="224"/>
        <end position="244"/>
    </location>
</feature>
<evidence type="ECO:0000313" key="3">
    <source>
        <dbReference type="Proteomes" id="UP000018914"/>
    </source>
</evidence>
<dbReference type="HOGENOM" id="CLU_908441_0_0_0"/>
<gene>
    <name evidence="2" type="ORF">THERU_05350</name>
</gene>
<feature type="transmembrane region" description="Helical" evidence="1">
    <location>
        <begin position="283"/>
        <end position="302"/>
    </location>
</feature>
<feature type="transmembrane region" description="Helical" evidence="1">
    <location>
        <begin position="129"/>
        <end position="154"/>
    </location>
</feature>
<feature type="transmembrane region" description="Helical" evidence="1">
    <location>
        <begin position="15"/>
        <end position="37"/>
    </location>
</feature>
<keyword evidence="1" id="KW-1133">Transmembrane helix</keyword>
<feature type="transmembrane region" description="Helical" evidence="1">
    <location>
        <begin position="251"/>
        <end position="271"/>
    </location>
</feature>
<reference evidence="2 3" key="1">
    <citation type="submission" date="2013-12" db="EMBL/GenBank/DDBJ databases">
        <authorList>
            <consortium name="DOE Joint Genome Institute"/>
            <person name="Eisen J."/>
            <person name="Huntemann M."/>
            <person name="Han J."/>
            <person name="Chen A."/>
            <person name="Kyrpides N."/>
            <person name="Mavromatis K."/>
            <person name="Markowitz V."/>
            <person name="Palaniappan K."/>
            <person name="Ivanova N."/>
            <person name="Schaumberg A."/>
            <person name="Pati A."/>
            <person name="Liolios K."/>
            <person name="Nordberg H.P."/>
            <person name="Cantor M.N."/>
            <person name="Hua S.X."/>
            <person name="Woyke T."/>
        </authorList>
    </citation>
    <scope>NUCLEOTIDE SEQUENCE [LARGE SCALE GENOMIC DNA]</scope>
    <source>
        <strain evidence="2 3">DSM 23557</strain>
    </source>
</reference>
<keyword evidence="3" id="KW-1185">Reference proteome</keyword>
<evidence type="ECO:0000313" key="2">
    <source>
        <dbReference type="EMBL" id="AHE96173.1"/>
    </source>
</evidence>
<feature type="transmembrane region" description="Helical" evidence="1">
    <location>
        <begin position="166"/>
        <end position="190"/>
    </location>
</feature>
<feature type="transmembrane region" description="Helical" evidence="1">
    <location>
        <begin position="101"/>
        <end position="123"/>
    </location>
</feature>
<dbReference type="STRING" id="75906.THERU_05350"/>
<dbReference type="EMBL" id="CP007028">
    <property type="protein sequence ID" value="AHE96173.1"/>
    <property type="molecule type" value="Genomic_DNA"/>
</dbReference>
<feature type="transmembrane region" description="Helical" evidence="1">
    <location>
        <begin position="76"/>
        <end position="94"/>
    </location>
</feature>
<dbReference type="KEGG" id="trd:THERU_05350"/>
<name>W0DGN5_9AQUI</name>
<sequence>MRFFISARLKDNKPLYYMVIFFLFLSLIFWLSSWLYFYSKYGFSYETLYKYFFQDPEFPERISLAQLSEDLHIQTFLNAFYLLTIFALFILTSLSSSVKAFAILLSFLSCASYLYSDFLILYLSPTFVYLKLFSFIGFQLINLFVILYTLLALLTSREDKYTDINLLKLLMFFFSLLLMGFFFTNILAFYSKMGFSLGSIKEYYLGNPEKFLKPKTFGGMFKVFYPHLISMAVFSVAVGHFLIFAGSSFSVPLGIGLFLFSFLDNLSGFLIRFLHPDFALLKLLSFVALQGIILYSALLMLMRSKPWA</sequence>
<protein>
    <submittedName>
        <fullName evidence="2">Uncharacterized protein</fullName>
    </submittedName>
</protein>
<keyword evidence="1" id="KW-0472">Membrane</keyword>
<evidence type="ECO:0000256" key="1">
    <source>
        <dbReference type="SAM" id="Phobius"/>
    </source>
</evidence>
<dbReference type="eggNOG" id="ENOG50328RE">
    <property type="taxonomic scope" value="Bacteria"/>
</dbReference>
<dbReference type="RefSeq" id="WP_025306222.1">
    <property type="nucleotide sequence ID" value="NZ_CP007028.1"/>
</dbReference>
<dbReference type="Proteomes" id="UP000018914">
    <property type="component" value="Chromosome"/>
</dbReference>
<organism evidence="3">
    <name type="scientific">Thermocrinis ruber</name>
    <dbReference type="NCBI Taxonomy" id="75906"/>
    <lineage>
        <taxon>Bacteria</taxon>
        <taxon>Pseudomonadati</taxon>
        <taxon>Aquificota</taxon>
        <taxon>Aquificia</taxon>
        <taxon>Aquificales</taxon>
        <taxon>Aquificaceae</taxon>
        <taxon>Thermocrinis</taxon>
    </lineage>
</organism>